<dbReference type="InterPro" id="IPR047995">
    <property type="entry name" value="Choice_anch_K"/>
</dbReference>
<feature type="chain" id="PRO_5047498590" evidence="1">
    <location>
        <begin position="32"/>
        <end position="244"/>
    </location>
</feature>
<comment type="caution">
    <text evidence="2">The sequence shown here is derived from an EMBL/GenBank/DDBJ whole genome shotgun (WGS) entry which is preliminary data.</text>
</comment>
<dbReference type="RefSeq" id="WP_413273832.1">
    <property type="nucleotide sequence ID" value="NZ_JBHFNQ010000210.1"/>
</dbReference>
<proteinExistence type="predicted"/>
<evidence type="ECO:0000256" key="1">
    <source>
        <dbReference type="SAM" id="SignalP"/>
    </source>
</evidence>
<organism evidence="2 3">
    <name type="scientific">Floridaenema aerugineum BLCC-F46</name>
    <dbReference type="NCBI Taxonomy" id="3153654"/>
    <lineage>
        <taxon>Bacteria</taxon>
        <taxon>Bacillati</taxon>
        <taxon>Cyanobacteriota</taxon>
        <taxon>Cyanophyceae</taxon>
        <taxon>Oscillatoriophycideae</taxon>
        <taxon>Aerosakkonematales</taxon>
        <taxon>Aerosakkonemataceae</taxon>
        <taxon>Floridanema</taxon>
        <taxon>Floridanema aerugineum</taxon>
    </lineage>
</organism>
<dbReference type="EMBL" id="JBHFNQ010000210">
    <property type="protein sequence ID" value="MFB2880841.1"/>
    <property type="molecule type" value="Genomic_DNA"/>
</dbReference>
<dbReference type="Proteomes" id="UP001576774">
    <property type="component" value="Unassembled WGS sequence"/>
</dbReference>
<evidence type="ECO:0000313" key="2">
    <source>
        <dbReference type="EMBL" id="MFB2880841.1"/>
    </source>
</evidence>
<name>A0ABV4XF26_9CYAN</name>
<gene>
    <name evidence="2" type="ORF">ACE1CC_28670</name>
</gene>
<protein>
    <submittedName>
        <fullName evidence="2">Choice-of-anchor K domain-containing protein</fullName>
    </submittedName>
</protein>
<dbReference type="InterPro" id="IPR013424">
    <property type="entry name" value="Ice-binding_C"/>
</dbReference>
<reference evidence="2 3" key="1">
    <citation type="submission" date="2024-09" db="EMBL/GenBank/DDBJ databases">
        <title>Floridaenema gen nov. (Aerosakkonemataceae, Aerosakkonematales ord. nov., Cyanobacteria) from benthic tropical and subtropical fresh waters, with the description of four new species.</title>
        <authorList>
            <person name="Moretto J.A."/>
            <person name="Berthold D.E."/>
            <person name="Lefler F.W."/>
            <person name="Huang I.-S."/>
            <person name="Laughinghouse H. IV."/>
        </authorList>
    </citation>
    <scope>NUCLEOTIDE SEQUENCE [LARGE SCALE GENOMIC DNA]</scope>
    <source>
        <strain evidence="2 3">BLCC-F46</strain>
    </source>
</reference>
<keyword evidence="3" id="KW-1185">Reference proteome</keyword>
<feature type="signal peptide" evidence="1">
    <location>
        <begin position="1"/>
        <end position="31"/>
    </location>
</feature>
<dbReference type="NCBIfam" id="NF038131">
    <property type="entry name" value="choice_anch_K"/>
    <property type="match status" value="1"/>
</dbReference>
<accession>A0ABV4XF26</accession>
<dbReference type="NCBIfam" id="TIGR02595">
    <property type="entry name" value="PEP_CTERM"/>
    <property type="match status" value="1"/>
</dbReference>
<keyword evidence="1" id="KW-0732">Signal</keyword>
<sequence>MEVYLKKIIKKLSSVLLTTNILLGLPVGAQALTFSGETSGEWGLPDTENPMAVVHLSSEDGGTNNRLTWGTPGMAGINNYVQFNGLNFSTTPNHIFEIGELFYQNGSTFIDTNFDGDFPLYLELALTIPLTRTESFEFLFNILNTPNDTEDPVLNGDILRFSTAGMSSQTFHYEGIEYTLQLIGFSTDNGQTILHEFNSPEFSISQASLYGKITFASPPASVPEPSVILALSILSIYLATRKRK</sequence>
<evidence type="ECO:0000313" key="3">
    <source>
        <dbReference type="Proteomes" id="UP001576774"/>
    </source>
</evidence>